<evidence type="ECO:0000313" key="2">
    <source>
        <dbReference type="EMBL" id="ERK52094.1"/>
    </source>
</evidence>
<reference evidence="2" key="1">
    <citation type="submission" date="2013-08" db="EMBL/GenBank/DDBJ databases">
        <authorList>
            <person name="Durkin A.S."/>
            <person name="Haft D.R."/>
            <person name="McCorrison J."/>
            <person name="Torralba M."/>
            <person name="Gillis M."/>
            <person name="Haft D.H."/>
            <person name="Methe B."/>
            <person name="Sutton G."/>
            <person name="Nelson K.E."/>
        </authorList>
    </citation>
    <scope>NUCLEOTIDE SEQUENCE [LARGE SCALE GENOMIC DNA]</scope>
    <source>
        <strain evidence="2">F0233</strain>
    </source>
</reference>
<dbReference type="InterPro" id="IPR035897">
    <property type="entry name" value="Toll_tir_struct_dom_sf"/>
</dbReference>
<comment type="caution">
    <text evidence="2">The sequence shown here is derived from an EMBL/GenBank/DDBJ whole genome shotgun (WGS) entry which is preliminary data.</text>
</comment>
<name>U2Q7R3_9ACTN</name>
<dbReference type="InterPro" id="IPR025420">
    <property type="entry name" value="DUF4143"/>
</dbReference>
<dbReference type="PANTHER" id="PTHR43566">
    <property type="entry name" value="CONSERVED PROTEIN"/>
    <property type="match status" value="1"/>
</dbReference>
<accession>U2Q7R3</accession>
<sequence>MITELPNIGAGVSRAGRAAPKVHGADSSMVCETLERAGHGVETSPELLGQTLETWVFTQINAARGWARQHVDVFYRRDDRTRREVDIVLVDGRGRRVGVEVKPATSVSSADPRGPRAMADHGREGLHRGFIVCTGSRCHQIDETAWALPLAALRSQDELRRIVAADDPAQGVPPMARTLIQRTGGTAMINDGATGMQTAERDAAETIFLSYVHADDEVLDGVITGFAHQVGQATEFNPGRPIELVIDRDVLGWGADWRKALQEQVARTTFPLAMVTPGCVRSPACQEDFTFFAFFAARGAAREYDGLLTLLVKDPRWEAPDIVDNPVCQEIHESMDSRQWPEQPL</sequence>
<keyword evidence="3" id="KW-1185">Reference proteome</keyword>
<dbReference type="AlphaFoldDB" id="U2Q7R3"/>
<dbReference type="Pfam" id="PF13635">
    <property type="entry name" value="DUF4143"/>
    <property type="match status" value="1"/>
</dbReference>
<organism evidence="2 3">
    <name type="scientific">Propionibacterium acidifaciens F0233</name>
    <dbReference type="NCBI Taxonomy" id="553198"/>
    <lineage>
        <taxon>Bacteria</taxon>
        <taxon>Bacillati</taxon>
        <taxon>Actinomycetota</taxon>
        <taxon>Actinomycetes</taxon>
        <taxon>Propionibacteriales</taxon>
        <taxon>Propionibacteriaceae</taxon>
        <taxon>Propionibacterium</taxon>
    </lineage>
</organism>
<feature type="domain" description="DUF4143" evidence="1">
    <location>
        <begin position="2"/>
        <end position="102"/>
    </location>
</feature>
<protein>
    <submittedName>
        <fullName evidence="2">PF13635 domain protein</fullName>
    </submittedName>
</protein>
<evidence type="ECO:0000259" key="1">
    <source>
        <dbReference type="Pfam" id="PF13635"/>
    </source>
</evidence>
<dbReference type="EMBL" id="ACVN02000264">
    <property type="protein sequence ID" value="ERK52094.1"/>
    <property type="molecule type" value="Genomic_DNA"/>
</dbReference>
<gene>
    <name evidence="2" type="ORF">HMPREF0682_0873</name>
</gene>
<proteinExistence type="predicted"/>
<dbReference type="Proteomes" id="UP000017052">
    <property type="component" value="Unassembled WGS sequence"/>
</dbReference>
<evidence type="ECO:0000313" key="3">
    <source>
        <dbReference type="Proteomes" id="UP000017052"/>
    </source>
</evidence>
<dbReference type="PANTHER" id="PTHR43566:SF2">
    <property type="entry name" value="DUF4143 DOMAIN-CONTAINING PROTEIN"/>
    <property type="match status" value="1"/>
</dbReference>
<dbReference type="Gene3D" id="3.40.50.10140">
    <property type="entry name" value="Toll/interleukin-1 receptor homology (TIR) domain"/>
    <property type="match status" value="1"/>
</dbReference>